<dbReference type="SUPFAM" id="SSF48613">
    <property type="entry name" value="Heme oxygenase-like"/>
    <property type="match status" value="1"/>
</dbReference>
<dbReference type="InterPro" id="IPR027574">
    <property type="entry name" value="Thiaminase_II"/>
</dbReference>
<dbReference type="PATRIC" id="fig|1227455.4.peg.3536"/>
<dbReference type="EMBL" id="AOMD01000034">
    <property type="protein sequence ID" value="EMA42514.1"/>
    <property type="molecule type" value="Genomic_DNA"/>
</dbReference>
<evidence type="ECO:0000259" key="1">
    <source>
        <dbReference type="Pfam" id="PF03070"/>
    </source>
</evidence>
<dbReference type="PANTHER" id="PTHR43198:SF2">
    <property type="entry name" value="SI:CH1073-67J19.1-RELATED"/>
    <property type="match status" value="1"/>
</dbReference>
<comment type="caution">
    <text evidence="2">The sequence shown here is derived from an EMBL/GenBank/DDBJ whole genome shotgun (WGS) entry which is preliminary data.</text>
</comment>
<accession>M0MD02</accession>
<dbReference type="InterPro" id="IPR016084">
    <property type="entry name" value="Haem_Oase-like_multi-hlx"/>
</dbReference>
<dbReference type="Gene3D" id="1.20.910.10">
    <property type="entry name" value="Heme oxygenase-like"/>
    <property type="match status" value="1"/>
</dbReference>
<dbReference type="GO" id="GO:0050334">
    <property type="term" value="F:thiaminase activity"/>
    <property type="evidence" value="ECO:0007669"/>
    <property type="project" value="InterPro"/>
</dbReference>
<evidence type="ECO:0000313" key="2">
    <source>
        <dbReference type="EMBL" id="EMA42514.1"/>
    </source>
</evidence>
<feature type="domain" description="Thiaminase-2/PQQC" evidence="1">
    <location>
        <begin position="13"/>
        <end position="213"/>
    </location>
</feature>
<dbReference type="InterPro" id="IPR050967">
    <property type="entry name" value="Thiamine_Salvage_TenA"/>
</dbReference>
<dbReference type="OrthoDB" id="85443at2157"/>
<keyword evidence="3" id="KW-1185">Reference proteome</keyword>
<evidence type="ECO:0000313" key="3">
    <source>
        <dbReference type="Proteomes" id="UP000011669"/>
    </source>
</evidence>
<proteinExistence type="predicted"/>
<dbReference type="InParanoid" id="M0MD02"/>
<reference evidence="2 3" key="1">
    <citation type="journal article" date="2014" name="PLoS Genet.">
        <title>Phylogenetically driven sequencing of extremely halophilic archaea reveals strategies for static and dynamic osmo-response.</title>
        <authorList>
            <person name="Becker E.A."/>
            <person name="Seitzer P.M."/>
            <person name="Tritt A."/>
            <person name="Larsen D."/>
            <person name="Krusor M."/>
            <person name="Yao A.I."/>
            <person name="Wu D."/>
            <person name="Madern D."/>
            <person name="Eisen J.A."/>
            <person name="Darling A.E."/>
            <person name="Facciotti M.T."/>
        </authorList>
    </citation>
    <scope>NUCLEOTIDE SEQUENCE [LARGE SCALE GENOMIC DNA]</scope>
    <source>
        <strain evidence="2 3">DSM 5350</strain>
    </source>
</reference>
<sequence>MRFSDHLVENEAELWAAQKDHSFVRELADGTLDEAAFRTWLEQDYRYLLDYARTFAVLGTKARDEATMAHCFDVAGTIVAEEMDLHREFAAEYGLTPEDLAAVEKAPTCVAYTNYLLRTARERPLGVGAAAIYPCGQGYLDIAEHMAELADDEHRYTPFITKYTSEEFRESVAWMRELVDRCAEHDPSLHDEMEAAFRRSAQLEHAFWEMAYTEESWPHARQMREDA</sequence>
<gene>
    <name evidence="2" type="ORF">C449_17367</name>
</gene>
<dbReference type="NCBIfam" id="TIGR04306">
    <property type="entry name" value="salvage_TenA"/>
    <property type="match status" value="1"/>
</dbReference>
<dbReference type="GO" id="GO:0005829">
    <property type="term" value="C:cytosol"/>
    <property type="evidence" value="ECO:0007669"/>
    <property type="project" value="TreeGrafter"/>
</dbReference>
<dbReference type="RefSeq" id="WP_006079326.1">
    <property type="nucleotide sequence ID" value="NZ_AOMD01000034.1"/>
</dbReference>
<dbReference type="STRING" id="1227455.C449_17367"/>
<dbReference type="AlphaFoldDB" id="M0MD02"/>
<organism evidence="2 3">
    <name type="scientific">Halococcus saccharolyticus DSM 5350</name>
    <dbReference type="NCBI Taxonomy" id="1227455"/>
    <lineage>
        <taxon>Archaea</taxon>
        <taxon>Methanobacteriati</taxon>
        <taxon>Methanobacteriota</taxon>
        <taxon>Stenosarchaea group</taxon>
        <taxon>Halobacteria</taxon>
        <taxon>Halobacteriales</taxon>
        <taxon>Halococcaceae</taxon>
        <taxon>Halococcus</taxon>
    </lineage>
</organism>
<dbReference type="InterPro" id="IPR004305">
    <property type="entry name" value="Thiaminase-2/PQQC"/>
</dbReference>
<dbReference type="Proteomes" id="UP000011669">
    <property type="component" value="Unassembled WGS sequence"/>
</dbReference>
<dbReference type="GO" id="GO:0006772">
    <property type="term" value="P:thiamine metabolic process"/>
    <property type="evidence" value="ECO:0007669"/>
    <property type="project" value="InterPro"/>
</dbReference>
<protein>
    <submittedName>
        <fullName evidence="2">TenA family transcriptional activator</fullName>
    </submittedName>
</protein>
<dbReference type="PANTHER" id="PTHR43198">
    <property type="entry name" value="BIFUNCTIONAL TH2 PROTEIN"/>
    <property type="match status" value="1"/>
</dbReference>
<dbReference type="Pfam" id="PF03070">
    <property type="entry name" value="TENA_THI-4"/>
    <property type="match status" value="1"/>
</dbReference>
<name>M0MD02_9EURY</name>